<dbReference type="Gene3D" id="1.10.287.130">
    <property type="match status" value="1"/>
</dbReference>
<comment type="catalytic activity">
    <reaction evidence="1">
        <text>ATP + protein L-histidine = ADP + protein N-phospho-L-histidine.</text>
        <dbReference type="EC" id="2.7.13.3"/>
    </reaction>
</comment>
<comment type="caution">
    <text evidence="19">The sequence shown here is derived from an EMBL/GenBank/DDBJ whole genome shotgun (WGS) entry which is preliminary data.</text>
</comment>
<dbReference type="Pfam" id="PF02518">
    <property type="entry name" value="HATPase_c"/>
    <property type="match status" value="1"/>
</dbReference>
<keyword evidence="10 19" id="KW-0418">Kinase</keyword>
<keyword evidence="4" id="KW-1003">Cell membrane</keyword>
<keyword evidence="5" id="KW-0997">Cell inner membrane</keyword>
<evidence type="ECO:0000256" key="16">
    <source>
        <dbReference type="SAM" id="MobiDB-lite"/>
    </source>
</evidence>
<keyword evidence="7" id="KW-0808">Transferase</keyword>
<name>A0A2W5E114_9BURK</name>
<evidence type="ECO:0000256" key="5">
    <source>
        <dbReference type="ARBA" id="ARBA00022519"/>
    </source>
</evidence>
<evidence type="ECO:0000256" key="7">
    <source>
        <dbReference type="ARBA" id="ARBA00022679"/>
    </source>
</evidence>
<feature type="region of interest" description="Disordered" evidence="16">
    <location>
        <begin position="1"/>
        <end position="22"/>
    </location>
</feature>
<evidence type="ECO:0000256" key="14">
    <source>
        <dbReference type="ARBA" id="ARBA00023136"/>
    </source>
</evidence>
<dbReference type="Gene3D" id="6.10.250.3020">
    <property type="match status" value="1"/>
</dbReference>
<keyword evidence="11" id="KW-0067">ATP-binding</keyword>
<evidence type="ECO:0000313" key="19">
    <source>
        <dbReference type="EMBL" id="PZP36558.1"/>
    </source>
</evidence>
<evidence type="ECO:0000313" key="20">
    <source>
        <dbReference type="Proteomes" id="UP000249633"/>
    </source>
</evidence>
<dbReference type="SUPFAM" id="SSF47384">
    <property type="entry name" value="Homodimeric domain of signal transducing histidine kinase"/>
    <property type="match status" value="1"/>
</dbReference>
<evidence type="ECO:0000256" key="11">
    <source>
        <dbReference type="ARBA" id="ARBA00022840"/>
    </source>
</evidence>
<evidence type="ECO:0000256" key="1">
    <source>
        <dbReference type="ARBA" id="ARBA00000085"/>
    </source>
</evidence>
<sequence length="660" mass="70976">MPSPQPTEPDPRAPAPTASAGASRARQLRRSLLAVALVLLGGAGISAATWRLSLDLALAQTRDDAQRHLRFVTHELGSALDKYEVLPQVLATHPALSGLLAEPDSPARRREVDALLVQIATDAAAAAIFLIDAHGLTLASSNWRDPQTFVGQNYAYRPYFRDALQQGSGHFYARGSTTGTPGYFIAHRLGGPAPGVIVLKVSLDEMEANWARSAGELMLADARGVVFLASRPEWKYRTLRELSAGARAELHQTQQYGDLPLQVLKREAAPGYPGPARPEDPASATRYAPEALHVERVGIEATPGARSPLWLRALVTEQQVPGRGWTLLSFTEIRGAEQIAASRAWAALLGWVSLLLMLAYVQLRRRRTRERRAAQGELRAAYESLEQRIAERTGALVQANETLAARVDELHRTEHTLRATQDELIQAGKLAVLGQMAASITHEINQPLAALRALNDNARVFLERGMHQDAQGNLQAIDGLTQRIAAIVAQLKGFARRDELRVQPVPVEVAFQAALALVGAEARRQRVRLVAPPVPAGLAVLGQQVRIEQVLVNLLRNGIDASAEAGGAEVWLEAEVDAAAGQALLRVSDQGVGLSAEVQARLFEPFFTTKRRGEGLGLGLSISASIANALGGSLQAANREPGGAQFTLRLPLAEAAAPEA</sequence>
<dbReference type="CDD" id="cd00082">
    <property type="entry name" value="HisKA"/>
    <property type="match status" value="1"/>
</dbReference>
<evidence type="ECO:0000256" key="9">
    <source>
        <dbReference type="ARBA" id="ARBA00022741"/>
    </source>
</evidence>
<dbReference type="GO" id="GO:0005886">
    <property type="term" value="C:plasma membrane"/>
    <property type="evidence" value="ECO:0007669"/>
    <property type="project" value="UniProtKB-SubCell"/>
</dbReference>
<dbReference type="InterPro" id="IPR003594">
    <property type="entry name" value="HATPase_dom"/>
</dbReference>
<keyword evidence="9" id="KW-0547">Nucleotide-binding</keyword>
<protein>
    <recommendedName>
        <fullName evidence="15">C4-dicarboxylate transport sensor protein DctB</fullName>
        <ecNumber evidence="3">2.7.13.3</ecNumber>
    </recommendedName>
</protein>
<accession>A0A2W5E114</accession>
<dbReference type="InterPro" id="IPR029151">
    <property type="entry name" value="Sensor-like_sf"/>
</dbReference>
<keyword evidence="12 17" id="KW-1133">Transmembrane helix</keyword>
<evidence type="ECO:0000256" key="12">
    <source>
        <dbReference type="ARBA" id="ARBA00022989"/>
    </source>
</evidence>
<dbReference type="PROSITE" id="PS50109">
    <property type="entry name" value="HIS_KIN"/>
    <property type="match status" value="1"/>
</dbReference>
<feature type="transmembrane region" description="Helical" evidence="17">
    <location>
        <begin position="32"/>
        <end position="52"/>
    </location>
</feature>
<evidence type="ECO:0000256" key="10">
    <source>
        <dbReference type="ARBA" id="ARBA00022777"/>
    </source>
</evidence>
<evidence type="ECO:0000256" key="6">
    <source>
        <dbReference type="ARBA" id="ARBA00022553"/>
    </source>
</evidence>
<evidence type="ECO:0000256" key="13">
    <source>
        <dbReference type="ARBA" id="ARBA00023012"/>
    </source>
</evidence>
<feature type="compositionally biased region" description="Pro residues" evidence="16">
    <location>
        <begin position="1"/>
        <end position="14"/>
    </location>
</feature>
<dbReference type="InterPro" id="IPR017055">
    <property type="entry name" value="Sig_transdc_His_kinase_DctB"/>
</dbReference>
<dbReference type="EMBL" id="QFOD01000001">
    <property type="protein sequence ID" value="PZP36558.1"/>
    <property type="molecule type" value="Genomic_DNA"/>
</dbReference>
<dbReference type="GO" id="GO:0005524">
    <property type="term" value="F:ATP binding"/>
    <property type="evidence" value="ECO:0007669"/>
    <property type="project" value="UniProtKB-KW"/>
</dbReference>
<dbReference type="InterPro" id="IPR005467">
    <property type="entry name" value="His_kinase_dom"/>
</dbReference>
<keyword evidence="6" id="KW-0597">Phosphoprotein</keyword>
<dbReference type="Gene3D" id="3.30.450.20">
    <property type="entry name" value="PAS domain"/>
    <property type="match status" value="2"/>
</dbReference>
<dbReference type="PANTHER" id="PTHR43065">
    <property type="entry name" value="SENSOR HISTIDINE KINASE"/>
    <property type="match status" value="1"/>
</dbReference>
<evidence type="ECO:0000256" key="2">
    <source>
        <dbReference type="ARBA" id="ARBA00004429"/>
    </source>
</evidence>
<dbReference type="FunFam" id="1.10.287.130:FF:000049">
    <property type="entry name" value="C4-dicarboxylate transport sensor protein DctB"/>
    <property type="match status" value="1"/>
</dbReference>
<evidence type="ECO:0000259" key="18">
    <source>
        <dbReference type="PROSITE" id="PS50109"/>
    </source>
</evidence>
<gene>
    <name evidence="19" type="ORF">DI603_00930</name>
</gene>
<dbReference type="PRINTS" id="PR00344">
    <property type="entry name" value="BCTRLSENSOR"/>
</dbReference>
<organism evidence="19 20">
    <name type="scientific">Roseateles depolymerans</name>
    <dbReference type="NCBI Taxonomy" id="76731"/>
    <lineage>
        <taxon>Bacteria</taxon>
        <taxon>Pseudomonadati</taxon>
        <taxon>Pseudomonadota</taxon>
        <taxon>Betaproteobacteria</taxon>
        <taxon>Burkholderiales</taxon>
        <taxon>Sphaerotilaceae</taxon>
        <taxon>Roseateles</taxon>
    </lineage>
</organism>
<dbReference type="InterPro" id="IPR003661">
    <property type="entry name" value="HisK_dim/P_dom"/>
</dbReference>
<feature type="domain" description="Histidine kinase" evidence="18">
    <location>
        <begin position="439"/>
        <end position="654"/>
    </location>
</feature>
<keyword evidence="13" id="KW-0902">Two-component regulatory system</keyword>
<evidence type="ECO:0000256" key="17">
    <source>
        <dbReference type="SAM" id="Phobius"/>
    </source>
</evidence>
<dbReference type="InterPro" id="IPR036890">
    <property type="entry name" value="HATPase_C_sf"/>
</dbReference>
<keyword evidence="14 17" id="KW-0472">Membrane</keyword>
<dbReference type="PANTHER" id="PTHR43065:SF46">
    <property type="entry name" value="C4-DICARBOXYLATE TRANSPORT SENSOR PROTEIN DCTB"/>
    <property type="match status" value="1"/>
</dbReference>
<dbReference type="Proteomes" id="UP000249633">
    <property type="component" value="Unassembled WGS sequence"/>
</dbReference>
<dbReference type="EC" id="2.7.13.3" evidence="3"/>
<evidence type="ECO:0000256" key="8">
    <source>
        <dbReference type="ARBA" id="ARBA00022692"/>
    </source>
</evidence>
<reference evidence="19 20" key="1">
    <citation type="submission" date="2017-08" db="EMBL/GenBank/DDBJ databases">
        <title>Infants hospitalized years apart are colonized by the same room-sourced microbial strains.</title>
        <authorList>
            <person name="Brooks B."/>
            <person name="Olm M.R."/>
            <person name="Firek B.A."/>
            <person name="Baker R."/>
            <person name="Thomas B.C."/>
            <person name="Morowitz M.J."/>
            <person name="Banfield J.F."/>
        </authorList>
    </citation>
    <scope>NUCLEOTIDE SEQUENCE [LARGE SCALE GENOMIC DNA]</scope>
    <source>
        <strain evidence="19">S2_012_000_R2_81</strain>
    </source>
</reference>
<dbReference type="InterPro" id="IPR036097">
    <property type="entry name" value="HisK_dim/P_sf"/>
</dbReference>
<evidence type="ECO:0000256" key="3">
    <source>
        <dbReference type="ARBA" id="ARBA00012438"/>
    </source>
</evidence>
<dbReference type="SUPFAM" id="SSF55874">
    <property type="entry name" value="ATPase domain of HSP90 chaperone/DNA topoisomerase II/histidine kinase"/>
    <property type="match status" value="1"/>
</dbReference>
<dbReference type="SUPFAM" id="SSF103190">
    <property type="entry name" value="Sensory domain-like"/>
    <property type="match status" value="1"/>
</dbReference>
<feature type="transmembrane region" description="Helical" evidence="17">
    <location>
        <begin position="344"/>
        <end position="363"/>
    </location>
</feature>
<proteinExistence type="predicted"/>
<evidence type="ECO:0000256" key="4">
    <source>
        <dbReference type="ARBA" id="ARBA00022475"/>
    </source>
</evidence>
<dbReference type="GO" id="GO:0000155">
    <property type="term" value="F:phosphorelay sensor kinase activity"/>
    <property type="evidence" value="ECO:0007669"/>
    <property type="project" value="InterPro"/>
</dbReference>
<evidence type="ECO:0000256" key="15">
    <source>
        <dbReference type="ARBA" id="ARBA00073143"/>
    </source>
</evidence>
<dbReference type="SMART" id="SM00388">
    <property type="entry name" value="HisKA"/>
    <property type="match status" value="1"/>
</dbReference>
<dbReference type="PIRSF" id="PIRSF036431">
    <property type="entry name" value="STHK_DctB"/>
    <property type="match status" value="1"/>
</dbReference>
<dbReference type="Gene3D" id="3.30.565.10">
    <property type="entry name" value="Histidine kinase-like ATPase, C-terminal domain"/>
    <property type="match status" value="1"/>
</dbReference>
<dbReference type="AlphaFoldDB" id="A0A2W5E114"/>
<comment type="subcellular location">
    <subcellularLocation>
        <location evidence="2">Cell inner membrane</location>
        <topology evidence="2">Multi-pass membrane protein</topology>
    </subcellularLocation>
</comment>
<keyword evidence="8 17" id="KW-0812">Transmembrane</keyword>
<dbReference type="SMART" id="SM00387">
    <property type="entry name" value="HATPase_c"/>
    <property type="match status" value="1"/>
</dbReference>
<dbReference type="InterPro" id="IPR004358">
    <property type="entry name" value="Sig_transdc_His_kin-like_C"/>
</dbReference>